<gene>
    <name evidence="4" type="ORF">PPYR_10153</name>
</gene>
<dbReference type="GO" id="GO:0005737">
    <property type="term" value="C:cytoplasm"/>
    <property type="evidence" value="ECO:0007669"/>
    <property type="project" value="TreeGrafter"/>
</dbReference>
<dbReference type="EMBL" id="VVIM01000007">
    <property type="protein sequence ID" value="KAB0796092.1"/>
    <property type="molecule type" value="Genomic_DNA"/>
</dbReference>
<dbReference type="PRINTS" id="PR00081">
    <property type="entry name" value="GDHRDH"/>
</dbReference>
<dbReference type="InParanoid" id="A0A5N4AFH5"/>
<dbReference type="PANTHER" id="PTHR44229">
    <property type="entry name" value="15-HYDROXYPROSTAGLANDIN DEHYDROGENASE [NAD(+)]"/>
    <property type="match status" value="1"/>
</dbReference>
<dbReference type="InterPro" id="IPR002347">
    <property type="entry name" value="SDR_fam"/>
</dbReference>
<dbReference type="FunFam" id="3.40.50.720:FF:000149">
    <property type="entry name" value="15-hydroxyprostaglandin dehydrogenase [NAD(+)]"/>
    <property type="match status" value="1"/>
</dbReference>
<dbReference type="GO" id="GO:0016616">
    <property type="term" value="F:oxidoreductase activity, acting on the CH-OH group of donors, NAD or NADP as acceptor"/>
    <property type="evidence" value="ECO:0007669"/>
    <property type="project" value="TreeGrafter"/>
</dbReference>
<dbReference type="AlphaFoldDB" id="A0A5N4AFH5"/>
<dbReference type="InterPro" id="IPR020904">
    <property type="entry name" value="Sc_DH/Rdtase_CS"/>
</dbReference>
<evidence type="ECO:0000313" key="4">
    <source>
        <dbReference type="EMBL" id="KAB0796092.1"/>
    </source>
</evidence>
<comment type="similarity">
    <text evidence="1 3">Belongs to the short-chain dehydrogenases/reductases (SDR) family.</text>
</comment>
<dbReference type="Gene3D" id="3.40.50.720">
    <property type="entry name" value="NAD(P)-binding Rossmann-like Domain"/>
    <property type="match status" value="1"/>
</dbReference>
<dbReference type="PRINTS" id="PR00080">
    <property type="entry name" value="SDRFAMILY"/>
</dbReference>
<protein>
    <recommendedName>
        <fullName evidence="6">15-hydroxyprostaglandin dehydrogenase</fullName>
    </recommendedName>
</protein>
<dbReference type="SUPFAM" id="SSF51735">
    <property type="entry name" value="NAD(P)-binding Rossmann-fold domains"/>
    <property type="match status" value="1"/>
</dbReference>
<dbReference type="Proteomes" id="UP000327044">
    <property type="component" value="Unassembled WGS sequence"/>
</dbReference>
<dbReference type="PROSITE" id="PS00061">
    <property type="entry name" value="ADH_SHORT"/>
    <property type="match status" value="1"/>
</dbReference>
<dbReference type="Pfam" id="PF00106">
    <property type="entry name" value="adh_short"/>
    <property type="match status" value="1"/>
</dbReference>
<keyword evidence="2" id="KW-0560">Oxidoreductase</keyword>
<keyword evidence="5" id="KW-1185">Reference proteome</keyword>
<evidence type="ECO:0008006" key="6">
    <source>
        <dbReference type="Google" id="ProtNLM"/>
    </source>
</evidence>
<evidence type="ECO:0000313" key="5">
    <source>
        <dbReference type="Proteomes" id="UP000327044"/>
    </source>
</evidence>
<name>A0A5N4AFH5_PHOPY</name>
<dbReference type="OrthoDB" id="37659at2759"/>
<dbReference type="InterPro" id="IPR036291">
    <property type="entry name" value="NAD(P)-bd_dom_sf"/>
</dbReference>
<evidence type="ECO:0000256" key="1">
    <source>
        <dbReference type="ARBA" id="ARBA00006484"/>
    </source>
</evidence>
<evidence type="ECO:0000256" key="3">
    <source>
        <dbReference type="RuleBase" id="RU000363"/>
    </source>
</evidence>
<accession>A0A5N4AFH5</accession>
<sequence length="265" mass="28447">MFEITGKVALITGASSGIGAAIASELLQAGAKGVSVVDINEGLGWEVSAELNKKFGNGRAVFIKTDVSNRRQLEDAFTKTVNVFNQLDIVVNNAAARGERNWEKNIAVNLTGIVTGTILAYEHFLPKYKSSEEGAIINIASMAALYSYPSTPVYSAAKMGVIGITRSLGAKQHYQRTKIKVIAVCPGYTSTNILQDIAAEDLLGDDYYKIQVDMMKLAPIAQPTTAVSRAVVEVIGIGASGSVWIADQNQSPYEVKVLCKRKSKL</sequence>
<reference evidence="4 5" key="1">
    <citation type="journal article" date="2018" name="Elife">
        <title>Firefly genomes illuminate parallel origins of bioluminescence in beetles.</title>
        <authorList>
            <person name="Fallon T.R."/>
            <person name="Lower S.E."/>
            <person name="Chang C.H."/>
            <person name="Bessho-Uehara M."/>
            <person name="Martin G.J."/>
            <person name="Bewick A.J."/>
            <person name="Behringer M."/>
            <person name="Debat H.J."/>
            <person name="Wong I."/>
            <person name="Day J.C."/>
            <person name="Suvorov A."/>
            <person name="Silva C.J."/>
            <person name="Stanger-Hall K.F."/>
            <person name="Hall D.W."/>
            <person name="Schmitz R.J."/>
            <person name="Nelson D.R."/>
            <person name="Lewis S.M."/>
            <person name="Shigenobu S."/>
            <person name="Bybee S.M."/>
            <person name="Larracuente A.M."/>
            <person name="Oba Y."/>
            <person name="Weng J.K."/>
        </authorList>
    </citation>
    <scope>NUCLEOTIDE SEQUENCE [LARGE SCALE GENOMIC DNA]</scope>
    <source>
        <strain evidence="4">1611_PpyrPB1</strain>
        <tissue evidence="4">Whole body</tissue>
    </source>
</reference>
<organism evidence="4 5">
    <name type="scientific">Photinus pyralis</name>
    <name type="common">Common eastern firefly</name>
    <name type="synonym">Lampyris pyralis</name>
    <dbReference type="NCBI Taxonomy" id="7054"/>
    <lineage>
        <taxon>Eukaryota</taxon>
        <taxon>Metazoa</taxon>
        <taxon>Ecdysozoa</taxon>
        <taxon>Arthropoda</taxon>
        <taxon>Hexapoda</taxon>
        <taxon>Insecta</taxon>
        <taxon>Pterygota</taxon>
        <taxon>Neoptera</taxon>
        <taxon>Endopterygota</taxon>
        <taxon>Coleoptera</taxon>
        <taxon>Polyphaga</taxon>
        <taxon>Elateriformia</taxon>
        <taxon>Elateroidea</taxon>
        <taxon>Lampyridae</taxon>
        <taxon>Lampyrinae</taxon>
        <taxon>Photinus</taxon>
    </lineage>
</organism>
<proteinExistence type="inferred from homology"/>
<dbReference type="PANTHER" id="PTHR44229:SF8">
    <property type="entry name" value="ALCOHOL DEHYDROGENASE-RELATED"/>
    <property type="match status" value="1"/>
</dbReference>
<evidence type="ECO:0000256" key="2">
    <source>
        <dbReference type="ARBA" id="ARBA00023002"/>
    </source>
</evidence>
<comment type="caution">
    <text evidence="4">The sequence shown here is derived from an EMBL/GenBank/DDBJ whole genome shotgun (WGS) entry which is preliminary data.</text>
</comment>